<dbReference type="EMBL" id="HBUF01334951">
    <property type="protein sequence ID" value="CAG6697839.1"/>
    <property type="molecule type" value="Transcribed_RNA"/>
</dbReference>
<proteinExistence type="predicted"/>
<evidence type="ECO:0000313" key="2">
    <source>
        <dbReference type="EMBL" id="CAG6697839.1"/>
    </source>
</evidence>
<sequence>MPLQITPNTDIQGTITPDSSAARRVVMVGNGNPAHRDSRSSVYVGSQEIRSTFRSPAGSSSTNSTNSAIRIPTRRNARSAASRMIRTSTSPDIPSVQRIVNHRTSQVIHTSISNVYPSTVLIMEYPNTSGIMRQIIHHREYWSSDNLTKKSLMKKRNKAQGTFKVQVPPREKVKQAKRKTKKRIANDTVHANQEE</sequence>
<accession>A0A8D8U1J9</accession>
<feature type="region of interest" description="Disordered" evidence="1">
    <location>
        <begin position="156"/>
        <end position="195"/>
    </location>
</feature>
<reference evidence="2" key="1">
    <citation type="submission" date="2021-05" db="EMBL/GenBank/DDBJ databases">
        <authorList>
            <person name="Alioto T."/>
            <person name="Alioto T."/>
            <person name="Gomez Garrido J."/>
        </authorList>
    </citation>
    <scope>NUCLEOTIDE SEQUENCE</scope>
</reference>
<name>A0A8D8U1J9_9HEMI</name>
<organism evidence="2">
    <name type="scientific">Cacopsylla melanoneura</name>
    <dbReference type="NCBI Taxonomy" id="428564"/>
    <lineage>
        <taxon>Eukaryota</taxon>
        <taxon>Metazoa</taxon>
        <taxon>Ecdysozoa</taxon>
        <taxon>Arthropoda</taxon>
        <taxon>Hexapoda</taxon>
        <taxon>Insecta</taxon>
        <taxon>Pterygota</taxon>
        <taxon>Neoptera</taxon>
        <taxon>Paraneoptera</taxon>
        <taxon>Hemiptera</taxon>
        <taxon>Sternorrhyncha</taxon>
        <taxon>Psylloidea</taxon>
        <taxon>Psyllidae</taxon>
        <taxon>Psyllinae</taxon>
        <taxon>Cacopsylla</taxon>
    </lineage>
</organism>
<dbReference type="AlphaFoldDB" id="A0A8D8U1J9"/>
<evidence type="ECO:0000256" key="1">
    <source>
        <dbReference type="SAM" id="MobiDB-lite"/>
    </source>
</evidence>
<protein>
    <submittedName>
        <fullName evidence="2">Uncharacterized protein</fullName>
    </submittedName>
</protein>